<organism evidence="2 3">
    <name type="scientific">Sediminispirochaeta smaragdinae (strain DSM 11293 / JCM 15392 / SEBR 4228)</name>
    <name type="common">Spirochaeta smaragdinae</name>
    <dbReference type="NCBI Taxonomy" id="573413"/>
    <lineage>
        <taxon>Bacteria</taxon>
        <taxon>Pseudomonadati</taxon>
        <taxon>Spirochaetota</taxon>
        <taxon>Spirochaetia</taxon>
        <taxon>Spirochaetales</taxon>
        <taxon>Spirochaetaceae</taxon>
        <taxon>Sediminispirochaeta</taxon>
    </lineage>
</organism>
<proteinExistence type="predicted"/>
<dbReference type="OrthoDB" id="5458680at2"/>
<evidence type="ECO:0000313" key="3">
    <source>
        <dbReference type="Proteomes" id="UP000002318"/>
    </source>
</evidence>
<reference evidence="2 3" key="1">
    <citation type="journal article" date="2010" name="Stand. Genomic Sci.">
        <title>Complete genome sequence of Spirochaeta smaragdinae type strain (SEBR 4228).</title>
        <authorList>
            <person name="Mavromatis K."/>
            <person name="Yasawong M."/>
            <person name="Chertkov O."/>
            <person name="Lapidus A."/>
            <person name="Lucas S."/>
            <person name="Nolan M."/>
            <person name="Del Rio T.G."/>
            <person name="Tice H."/>
            <person name="Cheng J.F."/>
            <person name="Pitluck S."/>
            <person name="Liolios K."/>
            <person name="Ivanova N."/>
            <person name="Tapia R."/>
            <person name="Han C."/>
            <person name="Bruce D."/>
            <person name="Goodwin L."/>
            <person name="Pati A."/>
            <person name="Chen A."/>
            <person name="Palaniappan K."/>
            <person name="Land M."/>
            <person name="Hauser L."/>
            <person name="Chang Y.J."/>
            <person name="Jeffries C.D."/>
            <person name="Detter J.C."/>
            <person name="Rohde M."/>
            <person name="Brambilla E."/>
            <person name="Spring S."/>
            <person name="Goker M."/>
            <person name="Sikorski J."/>
            <person name="Woyke T."/>
            <person name="Bristow J."/>
            <person name="Eisen J.A."/>
            <person name="Markowitz V."/>
            <person name="Hugenholtz P."/>
            <person name="Klenk H.P."/>
            <person name="Kyrpides N.C."/>
        </authorList>
    </citation>
    <scope>NUCLEOTIDE SEQUENCE [LARGE SCALE GENOMIC DNA]</scope>
    <source>
        <strain evidence="3">DSM 11293 / JCM 15392 / SEBR 4228</strain>
    </source>
</reference>
<keyword evidence="3" id="KW-1185">Reference proteome</keyword>
<evidence type="ECO:0000259" key="1">
    <source>
        <dbReference type="Pfam" id="PF01973"/>
    </source>
</evidence>
<dbReference type="PANTHER" id="PTHR41786">
    <property type="entry name" value="MOTILITY ACCESSORY FACTOR MAF"/>
    <property type="match status" value="1"/>
</dbReference>
<dbReference type="EMBL" id="CP002116">
    <property type="protein sequence ID" value="ADK81739.1"/>
    <property type="molecule type" value="Genomic_DNA"/>
</dbReference>
<dbReference type="Pfam" id="PF01973">
    <property type="entry name" value="MptE-like"/>
    <property type="match status" value="1"/>
</dbReference>
<dbReference type="AlphaFoldDB" id="E1R4J8"/>
<dbReference type="KEGG" id="ssm:Spirs_2629"/>
<accession>E1R4J8</accession>
<sequence>MRNENLKSNLHTLELRFPGIGEQLTASEDEQESKQALAISIEAARNGAVTAKAGGKYLHSRFDPAREARRLIEKELPADCRLTIFEGFGLGYQVEALLESRNDALAIVLEPSTHRFLTALSARPMEELLSNENLSLVVGAQADAIPALLSRFPETTPQTFRLRPLYDADPESFVDYDNALRHFLGRKQVNNATLDRFAGTWTRNLLRNVGPLAEAGDLALLRGKFSHLPALLLAAGPSLDELLDRFEEIKEKVLVIAVDTACRALTLRDIRPDILVVVDPQYWNTRHLDHAKLDETVMVSESSTHPRIFRLRPRRLFFCGSMFPLGIRLESAVGRNAHITAGGSVSTTAFSLARFMGVEELYISGLDLGYPGGSTHFRGSFFEQRGHSFSGRFSPFEHFTHRIIHEAGREEIPTYNGTKIASDSRLSVYRSWFAEQVAAETLPRVYALSGNSAAIKGIEAADIDSLLRLPNIGEEKRRLLALLPQRTEAEIAERRRALEDATNELAAELRHLAGISAKAALLSRSIEKAAGQEKTVSYTVELLNELDRQILSTTSKDIAAFLIQPFLRDFSLHDSSDRGSSLYQAISEAAEGYLAFFHS</sequence>
<feature type="domain" description="6-hydroxymethylpterin diphosphokinase MptE-like" evidence="1">
    <location>
        <begin position="204"/>
        <end position="371"/>
    </location>
</feature>
<dbReference type="PANTHER" id="PTHR41786:SF1">
    <property type="entry name" value="6-HYDROXYMETHYLPTERIN DIPHOSPHOKINASE MPTE-LIKE DOMAIN-CONTAINING PROTEIN"/>
    <property type="match status" value="1"/>
</dbReference>
<dbReference type="STRING" id="573413.Spirs_2629"/>
<name>E1R4J8_SEDSS</name>
<dbReference type="HOGENOM" id="CLU_026503_0_0_12"/>
<protein>
    <recommendedName>
        <fullName evidence="1">6-hydroxymethylpterin diphosphokinase MptE-like domain-containing protein</fullName>
    </recommendedName>
</protein>
<dbReference type="InterPro" id="IPR002826">
    <property type="entry name" value="MptE-like"/>
</dbReference>
<dbReference type="Proteomes" id="UP000002318">
    <property type="component" value="Chromosome"/>
</dbReference>
<gene>
    <name evidence="2" type="ordered locus">Spirs_2629</name>
</gene>
<evidence type="ECO:0000313" key="2">
    <source>
        <dbReference type="EMBL" id="ADK81739.1"/>
    </source>
</evidence>
<dbReference type="eggNOG" id="COG2604">
    <property type="taxonomic scope" value="Bacteria"/>
</dbReference>